<evidence type="ECO:0000313" key="1">
    <source>
        <dbReference type="EMBL" id="ABO85689.1"/>
    </source>
</evidence>
<organism evidence="1">
    <name type="scientific">Petromyzon marinus</name>
    <name type="common">Sea lamprey</name>
    <dbReference type="NCBI Taxonomy" id="7757"/>
    <lineage>
        <taxon>Eukaryota</taxon>
        <taxon>Metazoa</taxon>
        <taxon>Chordata</taxon>
        <taxon>Craniata</taxon>
        <taxon>Vertebrata</taxon>
        <taxon>Cyclostomata</taxon>
        <taxon>Hyperoartia</taxon>
        <taxon>Petromyzontiformes</taxon>
        <taxon>Petromyzontidae</taxon>
        <taxon>Petromyzon</taxon>
    </lineage>
</organism>
<dbReference type="Ensembl" id="ENSPMAT00000011424.1">
    <property type="protein sequence ID" value="ENSPMAP00000011378.1"/>
    <property type="gene ID" value="ENSPMAG00000010397.1"/>
</dbReference>
<reference evidence="1" key="2">
    <citation type="submission" date="2007-03" db="EMBL/GenBank/DDBJ databases">
        <authorList>
            <person name="Rogozin I.B."/>
            <person name="Iyer L.M."/>
            <person name="Liang L."/>
            <person name="Glazko G.V."/>
            <person name="Liston V.G."/>
            <person name="Pavlov Y.I."/>
            <person name="Pancer Z."/>
        </authorList>
    </citation>
    <scope>NUCLEOTIDE SEQUENCE</scope>
</reference>
<evidence type="ECO:0000313" key="2">
    <source>
        <dbReference type="Ensembl" id="ENSPMAP00000011378.1"/>
    </source>
</evidence>
<reference evidence="1" key="1">
    <citation type="journal article" date="2007" name="Nat. Immunol.">
        <title>Evolution and diversification of lamprey antigen receptors: evidence for involvement of an AID-APOBEC family cytosine deaminase.</title>
        <authorList>
            <person name="Rogozin I.B."/>
            <person name="Iyer L.M."/>
            <person name="Liang L."/>
            <person name="Glazko G.V."/>
            <person name="Liston V.G."/>
            <person name="Pavlov Y.I."/>
            <person name="Aravind L."/>
            <person name="Pancer Z."/>
        </authorList>
    </citation>
    <scope>NUCLEOTIDE SEQUENCE</scope>
</reference>
<reference evidence="1" key="3">
    <citation type="submission" date="2007-03" db="EMBL/GenBank/DDBJ databases">
        <authorList>
            <person name="Mardis E.R."/>
        </authorList>
    </citation>
    <scope>NUCLEOTIDE SEQUENCE</scope>
</reference>
<sequence length="33" mass="3486">CACAWATWSGEWGSLLCVSSCFTSIPTGTFEPS</sequence>
<dbReference type="EMBL" id="EF528983">
    <property type="protein sequence ID" value="ABO85689.1"/>
    <property type="molecule type" value="Genomic_DNA"/>
</dbReference>
<accession>A5HH84</accession>
<reference evidence="2" key="4">
    <citation type="submission" date="2025-05" db="UniProtKB">
        <authorList>
            <consortium name="Ensembl"/>
        </authorList>
    </citation>
    <scope>IDENTIFICATION</scope>
</reference>
<feature type="non-terminal residue" evidence="1">
    <location>
        <position position="1"/>
    </location>
</feature>
<dbReference type="HOGENOM" id="CLU_3387121_0_0_1"/>
<protein>
    <submittedName>
        <fullName evidence="1">Variable lymphocyte receptor B cassette</fullName>
    </submittedName>
</protein>
<dbReference type="AlphaFoldDB" id="A5HH84"/>
<name>A5HH84_PETMA</name>
<keyword evidence="1" id="KW-0675">Receptor</keyword>
<feature type="non-terminal residue" evidence="1">
    <location>
        <position position="33"/>
    </location>
</feature>
<proteinExistence type="predicted"/>